<sequence length="240" mass="27343">MKVLSSVWTTLAGRYYRAVIRNVYRSLAAAAFILSIVGTPLHAEVLRGFSNGNLDGWEEKSFQGHTDYTLVKLDGETVLHARCDAAASVLYLKRHIDLRQTPWLRWRWRVARTFTNVDERSKQGDDYPARVYVVADGGLLPWRTRAVNYVWASREPKGSDWPNAYTGNAHMVALRSGSADNKHWEVEARNVRQDFKRFYGKDVERIDGVALMTDCDNTGGRAEAWYGDIEFLSQAPKGKR</sequence>
<organism evidence="1 2">
    <name type="scientific">Nitrococcus mobilis Nb-231</name>
    <dbReference type="NCBI Taxonomy" id="314278"/>
    <lineage>
        <taxon>Bacteria</taxon>
        <taxon>Pseudomonadati</taxon>
        <taxon>Pseudomonadota</taxon>
        <taxon>Gammaproteobacteria</taxon>
        <taxon>Chromatiales</taxon>
        <taxon>Ectothiorhodospiraceae</taxon>
        <taxon>Nitrococcus</taxon>
    </lineage>
</organism>
<dbReference type="RefSeq" id="WP_005004966.1">
    <property type="nucleotide sequence ID" value="NZ_CH672427.1"/>
</dbReference>
<dbReference type="AlphaFoldDB" id="A4BMJ6"/>
<evidence type="ECO:0008006" key="3">
    <source>
        <dbReference type="Google" id="ProtNLM"/>
    </source>
</evidence>
<dbReference type="EMBL" id="AAOF01000001">
    <property type="protein sequence ID" value="EAR23534.1"/>
    <property type="molecule type" value="Genomic_DNA"/>
</dbReference>
<dbReference type="Proteomes" id="UP000003374">
    <property type="component" value="Unassembled WGS sequence"/>
</dbReference>
<dbReference type="HOGENOM" id="CLU_077139_0_0_6"/>
<evidence type="ECO:0000313" key="2">
    <source>
        <dbReference type="Proteomes" id="UP000003374"/>
    </source>
</evidence>
<dbReference type="OrthoDB" id="9775969at2"/>
<comment type="caution">
    <text evidence="1">The sequence shown here is derived from an EMBL/GenBank/DDBJ whole genome shotgun (WGS) entry which is preliminary data.</text>
</comment>
<accession>A4BMJ6</accession>
<proteinExistence type="predicted"/>
<evidence type="ECO:0000313" key="1">
    <source>
        <dbReference type="EMBL" id="EAR23534.1"/>
    </source>
</evidence>
<name>A4BMJ6_9GAMM</name>
<dbReference type="eggNOG" id="COG0535">
    <property type="taxonomic scope" value="Bacteria"/>
</dbReference>
<protein>
    <recommendedName>
        <fullName evidence="3">DUF3047 domain-containing protein</fullName>
    </recommendedName>
</protein>
<gene>
    <name evidence="1" type="ORF">NB231_16978</name>
</gene>
<dbReference type="InterPro" id="IPR021409">
    <property type="entry name" value="DUF3047"/>
</dbReference>
<dbReference type="STRING" id="314278.NB231_16978"/>
<keyword evidence="2" id="KW-1185">Reference proteome</keyword>
<reference evidence="1 2" key="1">
    <citation type="submission" date="2006-02" db="EMBL/GenBank/DDBJ databases">
        <authorList>
            <person name="Waterbury J."/>
            <person name="Ferriera S."/>
            <person name="Johnson J."/>
            <person name="Kravitz S."/>
            <person name="Halpern A."/>
            <person name="Remington K."/>
            <person name="Beeson K."/>
            <person name="Tran B."/>
            <person name="Rogers Y.-H."/>
            <person name="Friedman R."/>
            <person name="Venter J.C."/>
        </authorList>
    </citation>
    <scope>NUCLEOTIDE SEQUENCE [LARGE SCALE GENOMIC DNA]</scope>
    <source>
        <strain evidence="1 2">Nb-231</strain>
    </source>
</reference>
<dbReference type="Pfam" id="PF11249">
    <property type="entry name" value="DUF3047"/>
    <property type="match status" value="1"/>
</dbReference>